<comment type="catalytic activity">
    <reaction evidence="6">
        <text>2 R'C(R)SH + O2 = R'C(R)S-S(R)CR' + H2O2</text>
        <dbReference type="Rhea" id="RHEA:17357"/>
        <dbReference type="ChEBI" id="CHEBI:15379"/>
        <dbReference type="ChEBI" id="CHEBI:16240"/>
        <dbReference type="ChEBI" id="CHEBI:16520"/>
        <dbReference type="ChEBI" id="CHEBI:17412"/>
        <dbReference type="EC" id="1.8.3.2"/>
    </reaction>
</comment>
<name>A0A164NKH4_9AGAM</name>
<feature type="signal peptide" evidence="7">
    <location>
        <begin position="1"/>
        <end position="31"/>
    </location>
</feature>
<proteinExistence type="predicted"/>
<keyword evidence="2 6" id="KW-0285">Flavoprotein</keyword>
<keyword evidence="3 6" id="KW-0274">FAD</keyword>
<dbReference type="InterPro" id="IPR039799">
    <property type="entry name" value="ALR/ERV"/>
</dbReference>
<keyword evidence="5" id="KW-1015">Disulfide bond</keyword>
<dbReference type="PANTHER" id="PTHR12645:SF1">
    <property type="entry name" value="FAD-LINKED SULFHYDRYL OXIDASE ERV2"/>
    <property type="match status" value="1"/>
</dbReference>
<dbReference type="Gene3D" id="1.20.120.310">
    <property type="entry name" value="ERV/ALR sulfhydryl oxidase domain"/>
    <property type="match status" value="1"/>
</dbReference>
<dbReference type="PROSITE" id="PS51324">
    <property type="entry name" value="ERV_ALR"/>
    <property type="match status" value="1"/>
</dbReference>
<feature type="chain" id="PRO_5007852084" description="Sulfhydryl oxidase" evidence="7">
    <location>
        <begin position="32"/>
        <end position="198"/>
    </location>
</feature>
<dbReference type="GO" id="GO:0016971">
    <property type="term" value="F:flavin-dependent sulfhydryl oxidase activity"/>
    <property type="evidence" value="ECO:0007669"/>
    <property type="project" value="InterPro"/>
</dbReference>
<reference evidence="9 10" key="1">
    <citation type="journal article" date="2016" name="Mol. Biol. Evol.">
        <title>Comparative Genomics of Early-Diverging Mushroom-Forming Fungi Provides Insights into the Origins of Lignocellulose Decay Capabilities.</title>
        <authorList>
            <person name="Nagy L.G."/>
            <person name="Riley R."/>
            <person name="Tritt A."/>
            <person name="Adam C."/>
            <person name="Daum C."/>
            <person name="Floudas D."/>
            <person name="Sun H."/>
            <person name="Yadav J.S."/>
            <person name="Pangilinan J."/>
            <person name="Larsson K.H."/>
            <person name="Matsuura K."/>
            <person name="Barry K."/>
            <person name="Labutti K."/>
            <person name="Kuo R."/>
            <person name="Ohm R.A."/>
            <person name="Bhattacharya S.S."/>
            <person name="Shirouzu T."/>
            <person name="Yoshinaga Y."/>
            <person name="Martin F.M."/>
            <person name="Grigoriev I.V."/>
            <person name="Hibbett D.S."/>
        </authorList>
    </citation>
    <scope>NUCLEOTIDE SEQUENCE [LARGE SCALE GENOMIC DNA]</scope>
    <source>
        <strain evidence="9 10">HHB9708</strain>
    </source>
</reference>
<evidence type="ECO:0000256" key="5">
    <source>
        <dbReference type="ARBA" id="ARBA00023157"/>
    </source>
</evidence>
<dbReference type="OrthoDB" id="59470at2759"/>
<dbReference type="EMBL" id="KV419444">
    <property type="protein sequence ID" value="KZS87796.1"/>
    <property type="molecule type" value="Genomic_DNA"/>
</dbReference>
<sequence>MASRFLRSFVFIVILLLVLCSFLVINPPSRAYVDPLTGEYRGEGGFEPSSPANEVEKGALAGGVIMPKLGNETAKAELGRATWRLMHTMTLRYPESPTPDERAALKSYFLLQARLYPCGECAEEFMQLLKKNPPQTSSRKVASLWLCHVHNLVNERLHKPEFDCMTLDATYDCGCGDDPVSSSTSGDGAPAPGMIKGG</sequence>
<dbReference type="Proteomes" id="UP000076722">
    <property type="component" value="Unassembled WGS sequence"/>
</dbReference>
<evidence type="ECO:0000313" key="10">
    <source>
        <dbReference type="Proteomes" id="UP000076722"/>
    </source>
</evidence>
<protein>
    <recommendedName>
        <fullName evidence="6">Sulfhydryl oxidase</fullName>
        <ecNumber evidence="6">1.8.3.2</ecNumber>
    </recommendedName>
</protein>
<evidence type="ECO:0000256" key="4">
    <source>
        <dbReference type="ARBA" id="ARBA00023002"/>
    </source>
</evidence>
<accession>A0A164NKH4</accession>
<keyword evidence="7" id="KW-0732">Signal</keyword>
<evidence type="ECO:0000313" key="9">
    <source>
        <dbReference type="EMBL" id="KZS87796.1"/>
    </source>
</evidence>
<evidence type="ECO:0000256" key="6">
    <source>
        <dbReference type="RuleBase" id="RU371123"/>
    </source>
</evidence>
<keyword evidence="4 6" id="KW-0560">Oxidoreductase</keyword>
<dbReference type="AlphaFoldDB" id="A0A164NKH4"/>
<comment type="cofactor">
    <cofactor evidence="1 6">
        <name>FAD</name>
        <dbReference type="ChEBI" id="CHEBI:57692"/>
    </cofactor>
</comment>
<organism evidence="9 10">
    <name type="scientific">Sistotremastrum niveocremeum HHB9708</name>
    <dbReference type="NCBI Taxonomy" id="1314777"/>
    <lineage>
        <taxon>Eukaryota</taxon>
        <taxon>Fungi</taxon>
        <taxon>Dikarya</taxon>
        <taxon>Basidiomycota</taxon>
        <taxon>Agaricomycotina</taxon>
        <taxon>Agaricomycetes</taxon>
        <taxon>Sistotremastrales</taxon>
        <taxon>Sistotremastraceae</taxon>
        <taxon>Sertulicium</taxon>
        <taxon>Sertulicium niveocremeum</taxon>
    </lineage>
</organism>
<dbReference type="InterPro" id="IPR036774">
    <property type="entry name" value="ERV/ALR_sulphydryl_oxid_sf"/>
</dbReference>
<gene>
    <name evidence="9" type="ORF">SISNIDRAFT_433412</name>
</gene>
<dbReference type="GO" id="GO:0050660">
    <property type="term" value="F:flavin adenine dinucleotide binding"/>
    <property type="evidence" value="ECO:0007669"/>
    <property type="project" value="TreeGrafter"/>
</dbReference>
<dbReference type="SUPFAM" id="SSF69000">
    <property type="entry name" value="FAD-dependent thiol oxidase"/>
    <property type="match status" value="1"/>
</dbReference>
<evidence type="ECO:0000256" key="7">
    <source>
        <dbReference type="SAM" id="SignalP"/>
    </source>
</evidence>
<keyword evidence="10" id="KW-1185">Reference proteome</keyword>
<dbReference type="PANTHER" id="PTHR12645">
    <property type="entry name" value="ALR/ERV"/>
    <property type="match status" value="1"/>
</dbReference>
<evidence type="ECO:0000259" key="8">
    <source>
        <dbReference type="PROSITE" id="PS51324"/>
    </source>
</evidence>
<feature type="domain" description="ERV/ALR sulfhydryl oxidase" evidence="8">
    <location>
        <begin position="71"/>
        <end position="171"/>
    </location>
</feature>
<dbReference type="GO" id="GO:0005739">
    <property type="term" value="C:mitochondrion"/>
    <property type="evidence" value="ECO:0007669"/>
    <property type="project" value="TreeGrafter"/>
</dbReference>
<dbReference type="InterPro" id="IPR017905">
    <property type="entry name" value="ERV/ALR_sulphydryl_oxidase"/>
</dbReference>
<dbReference type="EC" id="1.8.3.2" evidence="6"/>
<dbReference type="FunFam" id="1.20.120.310:FF:000002">
    <property type="entry name" value="Sulfhydryl oxidase"/>
    <property type="match status" value="1"/>
</dbReference>
<evidence type="ECO:0000256" key="3">
    <source>
        <dbReference type="ARBA" id="ARBA00022827"/>
    </source>
</evidence>
<dbReference type="STRING" id="1314777.A0A164NKH4"/>
<evidence type="ECO:0000256" key="1">
    <source>
        <dbReference type="ARBA" id="ARBA00001974"/>
    </source>
</evidence>
<dbReference type="Pfam" id="PF04777">
    <property type="entry name" value="Evr1_Alr"/>
    <property type="match status" value="1"/>
</dbReference>
<evidence type="ECO:0000256" key="2">
    <source>
        <dbReference type="ARBA" id="ARBA00022630"/>
    </source>
</evidence>